<dbReference type="PANTHER" id="PTHR34580">
    <property type="match status" value="1"/>
</dbReference>
<evidence type="ECO:0000313" key="6">
    <source>
        <dbReference type="Proteomes" id="UP000438182"/>
    </source>
</evidence>
<name>A0A6I4P3Y0_9MICO</name>
<feature type="coiled-coil region" evidence="3">
    <location>
        <begin position="18"/>
        <end position="45"/>
    </location>
</feature>
<keyword evidence="3" id="KW-0175">Coiled coil</keyword>
<dbReference type="InterPro" id="IPR026881">
    <property type="entry name" value="WYL_dom"/>
</dbReference>
<dbReference type="RefSeq" id="WP_160423417.1">
    <property type="nucleotide sequence ID" value="NZ_WSTA01000018.1"/>
</dbReference>
<protein>
    <submittedName>
        <fullName evidence="5">WYL domain-containing protein</fullName>
    </submittedName>
</protein>
<dbReference type="GO" id="GO:0003700">
    <property type="term" value="F:DNA-binding transcription factor activity"/>
    <property type="evidence" value="ECO:0007669"/>
    <property type="project" value="InterPro"/>
</dbReference>
<dbReference type="InterPro" id="IPR013196">
    <property type="entry name" value="HTH_11"/>
</dbReference>
<keyword evidence="1" id="KW-0805">Transcription regulation</keyword>
<organism evidence="5 6">
    <name type="scientific">Agromyces seonyuensis</name>
    <dbReference type="NCBI Taxonomy" id="2662446"/>
    <lineage>
        <taxon>Bacteria</taxon>
        <taxon>Bacillati</taxon>
        <taxon>Actinomycetota</taxon>
        <taxon>Actinomycetes</taxon>
        <taxon>Micrococcales</taxon>
        <taxon>Microbacteriaceae</taxon>
        <taxon>Agromyces</taxon>
    </lineage>
</organism>
<dbReference type="EMBL" id="WSTA01000018">
    <property type="protein sequence ID" value="MWB98077.1"/>
    <property type="molecule type" value="Genomic_DNA"/>
</dbReference>
<dbReference type="InterPro" id="IPR001034">
    <property type="entry name" value="DeoR_HTH"/>
</dbReference>
<feature type="domain" description="HTH deoR-type" evidence="4">
    <location>
        <begin position="2"/>
        <end position="67"/>
    </location>
</feature>
<gene>
    <name evidence="5" type="ORF">GB864_05875</name>
</gene>
<sequence>MRADRLVAALLLLQARGLVTARELAEELEISLATARRDFEALSAAGIPVYPQAGRGGGWRLLGGGRTDLSGLTADEARGLFALLGPASARDAPAGSALRKLLRALPETFRADAAAAADAVVVDPSPWGAVTRPRPAWADLLQHAIVERRAVRFGYARSGTAADREVDPLGLAVKHDRWYLLARRGGEHRTYLLDRMTDVEVLERTFERPDGYDATAAWAGIVAELEANRSRVAAVVVVDDAVVDALLDRFGRHAERLGDGPPTPEGRPTALVRAAAHSDRGLAEQLAPWSVREVRDAPGVAAELGALGRDLAARFGRA</sequence>
<keyword evidence="2" id="KW-0804">Transcription</keyword>
<dbReference type="PROSITE" id="PS52050">
    <property type="entry name" value="WYL"/>
    <property type="match status" value="1"/>
</dbReference>
<proteinExistence type="predicted"/>
<dbReference type="Pfam" id="PF13280">
    <property type="entry name" value="WYL"/>
    <property type="match status" value="1"/>
</dbReference>
<accession>A0A6I4P3Y0</accession>
<dbReference type="Proteomes" id="UP000438182">
    <property type="component" value="Unassembled WGS sequence"/>
</dbReference>
<dbReference type="Pfam" id="PF08279">
    <property type="entry name" value="HTH_11"/>
    <property type="match status" value="1"/>
</dbReference>
<dbReference type="InterPro" id="IPR036390">
    <property type="entry name" value="WH_DNA-bd_sf"/>
</dbReference>
<dbReference type="Gene3D" id="1.10.10.10">
    <property type="entry name" value="Winged helix-like DNA-binding domain superfamily/Winged helix DNA-binding domain"/>
    <property type="match status" value="1"/>
</dbReference>
<dbReference type="AlphaFoldDB" id="A0A6I4P3Y0"/>
<dbReference type="SUPFAM" id="SSF46785">
    <property type="entry name" value="Winged helix' DNA-binding domain"/>
    <property type="match status" value="1"/>
</dbReference>
<dbReference type="PANTHER" id="PTHR34580:SF1">
    <property type="entry name" value="PROTEIN PAFC"/>
    <property type="match status" value="1"/>
</dbReference>
<evidence type="ECO:0000313" key="5">
    <source>
        <dbReference type="EMBL" id="MWB98077.1"/>
    </source>
</evidence>
<dbReference type="InterPro" id="IPR051534">
    <property type="entry name" value="CBASS_pafABC_assoc_protein"/>
</dbReference>
<dbReference type="InterPro" id="IPR036388">
    <property type="entry name" value="WH-like_DNA-bd_sf"/>
</dbReference>
<evidence type="ECO:0000256" key="1">
    <source>
        <dbReference type="ARBA" id="ARBA00023015"/>
    </source>
</evidence>
<evidence type="ECO:0000256" key="3">
    <source>
        <dbReference type="SAM" id="Coils"/>
    </source>
</evidence>
<comment type="caution">
    <text evidence="5">The sequence shown here is derived from an EMBL/GenBank/DDBJ whole genome shotgun (WGS) entry which is preliminary data.</text>
</comment>
<evidence type="ECO:0000256" key="2">
    <source>
        <dbReference type="ARBA" id="ARBA00023163"/>
    </source>
</evidence>
<reference evidence="5 6" key="1">
    <citation type="submission" date="2019-12" db="EMBL/GenBank/DDBJ databases">
        <authorList>
            <person name="Kim Y.S."/>
        </authorList>
    </citation>
    <scope>NUCLEOTIDE SEQUENCE [LARGE SCALE GENOMIC DNA]</scope>
    <source>
        <strain evidence="5 6">MMS17-SY077</strain>
    </source>
</reference>
<keyword evidence="6" id="KW-1185">Reference proteome</keyword>
<dbReference type="PROSITE" id="PS51000">
    <property type="entry name" value="HTH_DEOR_2"/>
    <property type="match status" value="1"/>
</dbReference>
<evidence type="ECO:0000259" key="4">
    <source>
        <dbReference type="PROSITE" id="PS51000"/>
    </source>
</evidence>